<dbReference type="AlphaFoldDB" id="A0A1E4TA46"/>
<protein>
    <submittedName>
        <fullName evidence="2">Uncharacterized protein</fullName>
    </submittedName>
</protein>
<keyword evidence="3" id="KW-1185">Reference proteome</keyword>
<dbReference type="Proteomes" id="UP000095023">
    <property type="component" value="Unassembled WGS sequence"/>
</dbReference>
<keyword evidence="1" id="KW-0472">Membrane</keyword>
<reference evidence="3" key="1">
    <citation type="submission" date="2016-02" db="EMBL/GenBank/DDBJ databases">
        <title>Comparative genomics of biotechnologically important yeasts.</title>
        <authorList>
            <consortium name="DOE Joint Genome Institute"/>
            <person name="Riley R."/>
            <person name="Haridas S."/>
            <person name="Wolfe K.H."/>
            <person name="Lopes M.R."/>
            <person name="Hittinger C.T."/>
            <person name="Goker M."/>
            <person name="Salamov A."/>
            <person name="Wisecaver J."/>
            <person name="Long T.M."/>
            <person name="Aerts A.L."/>
            <person name="Barry K."/>
            <person name="Choi C."/>
            <person name="Clum A."/>
            <person name="Coughlan A.Y."/>
            <person name="Deshpande S."/>
            <person name="Douglass A.P."/>
            <person name="Hanson S.J."/>
            <person name="Klenk H.-P."/>
            <person name="Labutti K."/>
            <person name="Lapidus A."/>
            <person name="Lindquist E."/>
            <person name="Lipzen A."/>
            <person name="Meier-Kolthoff J.P."/>
            <person name="Ohm R.A."/>
            <person name="Otillar R.P."/>
            <person name="Pangilinan J."/>
            <person name="Peng Y."/>
            <person name="Rokas A."/>
            <person name="Rosa C.A."/>
            <person name="Scheuner C."/>
            <person name="Sibirny A.A."/>
            <person name="Slot J.C."/>
            <person name="Stielow J.B."/>
            <person name="Sun H."/>
            <person name="Kurtzman C.P."/>
            <person name="Blackwell M."/>
            <person name="Jeffries T.W."/>
            <person name="Grigoriev I.V."/>
        </authorList>
    </citation>
    <scope>NUCLEOTIDE SEQUENCE [LARGE SCALE GENOMIC DNA]</scope>
    <source>
        <strain evidence="3">NRRL Y-17796</strain>
    </source>
</reference>
<sequence length="192" mass="20971">MTSANNHYYYPAGAVKGDDAGETREISEAGTHIPHVISRQTSLPPATVRADAAAVTMRSNESSESENSFRVVVELKEPPEDVSSDCSGDLETHSIAYYLFTVPGIMLHNIFMCFSSASNTLGRLIPIKKEVSGARKIAANLLLIPFGVLWLFLASLVCSFIWLYSMILSDSQSSAPLVARPWRGYVKWAAAQ</sequence>
<keyword evidence="1" id="KW-1133">Transmembrane helix</keyword>
<dbReference type="EMBL" id="KV453843">
    <property type="protein sequence ID" value="ODV88655.1"/>
    <property type="molecule type" value="Genomic_DNA"/>
</dbReference>
<name>A0A1E4TA46_9ASCO</name>
<accession>A0A1E4TA46</accession>
<gene>
    <name evidence="2" type="ORF">CANCADRAFT_126992</name>
</gene>
<evidence type="ECO:0000256" key="1">
    <source>
        <dbReference type="SAM" id="Phobius"/>
    </source>
</evidence>
<keyword evidence="1" id="KW-0812">Transmembrane</keyword>
<evidence type="ECO:0000313" key="2">
    <source>
        <dbReference type="EMBL" id="ODV88655.1"/>
    </source>
</evidence>
<organism evidence="2 3">
    <name type="scientific">Tortispora caseinolytica NRRL Y-17796</name>
    <dbReference type="NCBI Taxonomy" id="767744"/>
    <lineage>
        <taxon>Eukaryota</taxon>
        <taxon>Fungi</taxon>
        <taxon>Dikarya</taxon>
        <taxon>Ascomycota</taxon>
        <taxon>Saccharomycotina</taxon>
        <taxon>Trigonopsidomycetes</taxon>
        <taxon>Trigonopsidales</taxon>
        <taxon>Trigonopsidaceae</taxon>
        <taxon>Tortispora</taxon>
    </lineage>
</organism>
<evidence type="ECO:0000313" key="3">
    <source>
        <dbReference type="Proteomes" id="UP000095023"/>
    </source>
</evidence>
<feature type="transmembrane region" description="Helical" evidence="1">
    <location>
        <begin position="138"/>
        <end position="164"/>
    </location>
</feature>
<proteinExistence type="predicted"/>